<dbReference type="InterPro" id="IPR013149">
    <property type="entry name" value="ADH-like_C"/>
</dbReference>
<dbReference type="InterPro" id="IPR036291">
    <property type="entry name" value="NAD(P)-bd_dom_sf"/>
</dbReference>
<dbReference type="RefSeq" id="WP_091303508.1">
    <property type="nucleotide sequence ID" value="NZ_FOCE01000015.1"/>
</dbReference>
<dbReference type="GO" id="GO:0016616">
    <property type="term" value="F:oxidoreductase activity, acting on the CH-OH group of donors, NAD or NADP as acceptor"/>
    <property type="evidence" value="ECO:0007669"/>
    <property type="project" value="UniProtKB-ARBA"/>
</dbReference>
<dbReference type="AlphaFoldDB" id="A0A1H8MWB0"/>
<dbReference type="InterPro" id="IPR002328">
    <property type="entry name" value="ADH_Zn_CS"/>
</dbReference>
<dbReference type="InterPro" id="IPR020843">
    <property type="entry name" value="ER"/>
</dbReference>
<reference evidence="6 7" key="1">
    <citation type="submission" date="2016-10" db="EMBL/GenBank/DDBJ databases">
        <authorList>
            <person name="de Groot N.N."/>
        </authorList>
    </citation>
    <scope>NUCLEOTIDE SEQUENCE [LARGE SCALE GENOMIC DNA]</scope>
    <source>
        <strain evidence="6 7">DSM 3857</strain>
    </source>
</reference>
<dbReference type="Gene3D" id="3.90.180.10">
    <property type="entry name" value="Medium-chain alcohol dehydrogenases, catalytic domain"/>
    <property type="match status" value="1"/>
</dbReference>
<keyword evidence="3" id="KW-0560">Oxidoreductase</keyword>
<sequence length="349" mass="36491">MKAAVLYAPGDLRVEEVPVPVIGAGEVLVRVMAAGICGSDIGRVMVTGTYSFPTIPGHEFAGQVAAVGEGVTHLAPGDKVAVAPLMPCGKCEWCQAGKFSLCDTYDFMGSRSDGAFAEYLKAPAQNVLKVPDSVSYEEAATIEPAAIILHGIHKLNLALGDAVAVVGCGALGYFALQFAKLSGAQPLIAIDVDDDKLALARAVGADICINPAKEDAVAAVRAATSGRGVAVALECAGSAPGRDLSILVTAKQGKVMLYGTAYGDVTFAEKAFARMVREELEVVGSWNSYSLPFPGKEWFDIIALLAKGRLKIGPLITHRAGLEEAPAIFKALKSRSFGPYHKILFTPQG</sequence>
<accession>A0A1H8MWB0</accession>
<dbReference type="Gene3D" id="3.40.50.720">
    <property type="entry name" value="NAD(P)-binding Rossmann-like Domain"/>
    <property type="match status" value="1"/>
</dbReference>
<dbReference type="PROSITE" id="PS00059">
    <property type="entry name" value="ADH_ZINC"/>
    <property type="match status" value="1"/>
</dbReference>
<dbReference type="InterPro" id="IPR011032">
    <property type="entry name" value="GroES-like_sf"/>
</dbReference>
<dbReference type="Proteomes" id="UP000198761">
    <property type="component" value="Unassembled WGS sequence"/>
</dbReference>
<protein>
    <submittedName>
        <fullName evidence="6">L-iditol 2-dehydrogenase</fullName>
    </submittedName>
</protein>
<keyword evidence="1 4" id="KW-0479">Metal-binding</keyword>
<dbReference type="GO" id="GO:0008270">
    <property type="term" value="F:zinc ion binding"/>
    <property type="evidence" value="ECO:0007669"/>
    <property type="project" value="InterPro"/>
</dbReference>
<dbReference type="PANTHER" id="PTHR43401:SF2">
    <property type="entry name" value="L-THREONINE 3-DEHYDROGENASE"/>
    <property type="match status" value="1"/>
</dbReference>
<dbReference type="CDD" id="cd08236">
    <property type="entry name" value="sugar_DH"/>
    <property type="match status" value="1"/>
</dbReference>
<dbReference type="PANTHER" id="PTHR43401">
    <property type="entry name" value="L-THREONINE 3-DEHYDROGENASE"/>
    <property type="match status" value="1"/>
</dbReference>
<comment type="similarity">
    <text evidence="4">Belongs to the zinc-containing alcohol dehydrogenase family.</text>
</comment>
<dbReference type="EMBL" id="FOCE01000015">
    <property type="protein sequence ID" value="SEO21622.1"/>
    <property type="molecule type" value="Genomic_DNA"/>
</dbReference>
<comment type="cofactor">
    <cofactor evidence="4">
        <name>Zn(2+)</name>
        <dbReference type="ChEBI" id="CHEBI:29105"/>
    </cofactor>
</comment>
<proteinExistence type="inferred from homology"/>
<dbReference type="Pfam" id="PF08240">
    <property type="entry name" value="ADH_N"/>
    <property type="match status" value="1"/>
</dbReference>
<evidence type="ECO:0000256" key="3">
    <source>
        <dbReference type="ARBA" id="ARBA00023002"/>
    </source>
</evidence>
<evidence type="ECO:0000259" key="5">
    <source>
        <dbReference type="SMART" id="SM00829"/>
    </source>
</evidence>
<dbReference type="Pfam" id="PF00107">
    <property type="entry name" value="ADH_zinc_N"/>
    <property type="match status" value="1"/>
</dbReference>
<dbReference type="STRING" id="933059.SAMN04488103_11513"/>
<gene>
    <name evidence="6" type="ORF">SAMN04488103_11513</name>
</gene>
<evidence type="ECO:0000256" key="1">
    <source>
        <dbReference type="ARBA" id="ARBA00022723"/>
    </source>
</evidence>
<keyword evidence="2 4" id="KW-0862">Zinc</keyword>
<evidence type="ECO:0000256" key="4">
    <source>
        <dbReference type="RuleBase" id="RU361277"/>
    </source>
</evidence>
<keyword evidence="7" id="KW-1185">Reference proteome</keyword>
<dbReference type="OrthoDB" id="9809185at2"/>
<name>A0A1H8MWB0_9RHOB</name>
<dbReference type="SUPFAM" id="SSF50129">
    <property type="entry name" value="GroES-like"/>
    <property type="match status" value="1"/>
</dbReference>
<dbReference type="InterPro" id="IPR013154">
    <property type="entry name" value="ADH-like_N"/>
</dbReference>
<feature type="domain" description="Enoyl reductase (ER)" evidence="5">
    <location>
        <begin position="10"/>
        <end position="345"/>
    </location>
</feature>
<evidence type="ECO:0000313" key="6">
    <source>
        <dbReference type="EMBL" id="SEO21622.1"/>
    </source>
</evidence>
<evidence type="ECO:0000313" key="7">
    <source>
        <dbReference type="Proteomes" id="UP000198761"/>
    </source>
</evidence>
<organism evidence="6 7">
    <name type="scientific">Gemmobacter aquatilis</name>
    <dbReference type="NCBI Taxonomy" id="933059"/>
    <lineage>
        <taxon>Bacteria</taxon>
        <taxon>Pseudomonadati</taxon>
        <taxon>Pseudomonadota</taxon>
        <taxon>Alphaproteobacteria</taxon>
        <taxon>Rhodobacterales</taxon>
        <taxon>Paracoccaceae</taxon>
        <taxon>Gemmobacter</taxon>
    </lineage>
</organism>
<evidence type="ECO:0000256" key="2">
    <source>
        <dbReference type="ARBA" id="ARBA00022833"/>
    </source>
</evidence>
<dbReference type="SMART" id="SM00829">
    <property type="entry name" value="PKS_ER"/>
    <property type="match status" value="1"/>
</dbReference>
<dbReference type="InterPro" id="IPR050129">
    <property type="entry name" value="Zn_alcohol_dh"/>
</dbReference>
<dbReference type="SUPFAM" id="SSF51735">
    <property type="entry name" value="NAD(P)-binding Rossmann-fold domains"/>
    <property type="match status" value="1"/>
</dbReference>